<evidence type="ECO:0000313" key="2">
    <source>
        <dbReference type="Proteomes" id="UP000094329"/>
    </source>
</evidence>
<accession>A0ABX3A2N1</accession>
<keyword evidence="2" id="KW-1185">Reference proteome</keyword>
<organism evidence="1 2">
    <name type="scientific">Piscirickettsia litoralis</name>
    <dbReference type="NCBI Taxonomy" id="1891921"/>
    <lineage>
        <taxon>Bacteria</taxon>
        <taxon>Pseudomonadati</taxon>
        <taxon>Pseudomonadota</taxon>
        <taxon>Gammaproteobacteria</taxon>
        <taxon>Thiotrichales</taxon>
        <taxon>Piscirickettsiaceae</taxon>
        <taxon>Piscirickettsia</taxon>
    </lineage>
</organism>
<proteinExistence type="predicted"/>
<comment type="caution">
    <text evidence="1">The sequence shown here is derived from an EMBL/GenBank/DDBJ whole genome shotgun (WGS) entry which is preliminary data.</text>
</comment>
<reference evidence="1 2" key="1">
    <citation type="submission" date="2016-08" db="EMBL/GenBank/DDBJ databases">
        <title>Draft genome sequence of Candidatus Piscirickettsia litoralis, from seawater.</title>
        <authorList>
            <person name="Wan X."/>
            <person name="Lee A.J."/>
            <person name="Hou S."/>
            <person name="Donachie S.P."/>
        </authorList>
    </citation>
    <scope>NUCLEOTIDE SEQUENCE [LARGE SCALE GENOMIC DNA]</scope>
    <source>
        <strain evidence="1 2">Y2</strain>
    </source>
</reference>
<dbReference type="Proteomes" id="UP000094329">
    <property type="component" value="Unassembled WGS sequence"/>
</dbReference>
<sequence>MQAVGAFQSGLAAINAGIGELRENANQIAHFSIAPDTVAEQENRPAVVAVNELEETERTAQFGQGIVTPMVGLLEASNQAEVGAKVLQIANDTIGTLVDIRA</sequence>
<dbReference type="EMBL" id="MDTU01000001">
    <property type="protein sequence ID" value="ODN43127.1"/>
    <property type="molecule type" value="Genomic_DNA"/>
</dbReference>
<evidence type="ECO:0000313" key="1">
    <source>
        <dbReference type="EMBL" id="ODN43127.1"/>
    </source>
</evidence>
<name>A0ABX3A2N1_9GAMM</name>
<dbReference type="RefSeq" id="WP_069312926.1">
    <property type="nucleotide sequence ID" value="NZ_MDTU01000001.1"/>
</dbReference>
<gene>
    <name evidence="1" type="ORF">BGC07_09655</name>
</gene>
<protein>
    <submittedName>
        <fullName evidence="1">Uncharacterized protein</fullName>
    </submittedName>
</protein>